<name>A0A073J3G3_9BACT</name>
<dbReference type="Pfam" id="PF09424">
    <property type="entry name" value="YqeY"/>
    <property type="match status" value="1"/>
</dbReference>
<evidence type="ECO:0000313" key="1">
    <source>
        <dbReference type="EMBL" id="KEJ92267.1"/>
    </source>
</evidence>
<proteinExistence type="predicted"/>
<dbReference type="InterPro" id="IPR042184">
    <property type="entry name" value="YqeY/Aim41_N"/>
</dbReference>
<sequence>MSDLAGKIQSDLVAAMKNKDELKLSVLRMLKAAMQLSQVEKGRQKQLTDDDILTLVKRLIKQRSEAAEVYRKGGAEERAQRELEEAKVLEAYQPTQLSDEEIMKAVERAAAEVHAAGMKDMGKMMGRTMAAVKGLADGNRVKAAVQKYLEQSAH</sequence>
<dbReference type="GeneID" id="90983563"/>
<dbReference type="RefSeq" id="WP_037976241.1">
    <property type="nucleotide sequence ID" value="NZ_CAMETI010000010.1"/>
</dbReference>
<dbReference type="InterPro" id="IPR023168">
    <property type="entry name" value="GatB_Yqey_C_2"/>
</dbReference>
<protein>
    <submittedName>
        <fullName evidence="1">Glutamyl-tRNA amidotransferase</fullName>
    </submittedName>
</protein>
<accession>A0A073J3G3</accession>
<dbReference type="InterPro" id="IPR003789">
    <property type="entry name" value="Asn/Gln_tRNA_amidoTrase-B-like"/>
</dbReference>
<dbReference type="GO" id="GO:0016884">
    <property type="term" value="F:carbon-nitrogen ligase activity, with glutamine as amido-N-donor"/>
    <property type="evidence" value="ECO:0007669"/>
    <property type="project" value="InterPro"/>
</dbReference>
<dbReference type="Gene3D" id="1.10.10.410">
    <property type="match status" value="1"/>
</dbReference>
<dbReference type="Gene3D" id="1.10.1510.10">
    <property type="entry name" value="Uncharacterised protein YqeY/AIM41 PF09424, N-terminal domain"/>
    <property type="match status" value="1"/>
</dbReference>
<reference evidence="1 2" key="1">
    <citation type="submission" date="2014-04" db="EMBL/GenBank/DDBJ databases">
        <title>Draft Genome Sequence of Synergistes jonesii.</title>
        <authorList>
            <person name="Coil D.A."/>
            <person name="Eisen J.A."/>
            <person name="Holland-Moritz H.E."/>
        </authorList>
    </citation>
    <scope>NUCLEOTIDE SEQUENCE [LARGE SCALE GENOMIC DNA]</scope>
    <source>
        <strain evidence="1 2">78-1</strain>
    </source>
</reference>
<gene>
    <name evidence="1" type="ORF">EH55_04495</name>
</gene>
<dbReference type="Proteomes" id="UP000027665">
    <property type="component" value="Unassembled WGS sequence"/>
</dbReference>
<keyword evidence="2" id="KW-1185">Reference proteome</keyword>
<dbReference type="InterPro" id="IPR019004">
    <property type="entry name" value="YqeY/Aim41"/>
</dbReference>
<dbReference type="STRING" id="2754.EH55_04495"/>
<dbReference type="OrthoDB" id="9794041at2"/>
<dbReference type="SUPFAM" id="SSF89095">
    <property type="entry name" value="GatB/YqeY motif"/>
    <property type="match status" value="1"/>
</dbReference>
<dbReference type="GO" id="GO:0016740">
    <property type="term" value="F:transferase activity"/>
    <property type="evidence" value="ECO:0007669"/>
    <property type="project" value="UniProtKB-KW"/>
</dbReference>
<dbReference type="EMBL" id="JMKI01000031">
    <property type="protein sequence ID" value="KEJ92267.1"/>
    <property type="molecule type" value="Genomic_DNA"/>
</dbReference>
<dbReference type="AlphaFoldDB" id="A0A073J3G3"/>
<evidence type="ECO:0000313" key="2">
    <source>
        <dbReference type="Proteomes" id="UP000027665"/>
    </source>
</evidence>
<organism evidence="1 2">
    <name type="scientific">Synergistes jonesii</name>
    <dbReference type="NCBI Taxonomy" id="2754"/>
    <lineage>
        <taxon>Bacteria</taxon>
        <taxon>Thermotogati</taxon>
        <taxon>Synergistota</taxon>
        <taxon>Synergistia</taxon>
        <taxon>Synergistales</taxon>
        <taxon>Synergistaceae</taxon>
        <taxon>Synergistes</taxon>
    </lineage>
</organism>
<comment type="caution">
    <text evidence="1">The sequence shown here is derived from an EMBL/GenBank/DDBJ whole genome shotgun (WGS) entry which is preliminary data.</text>
</comment>
<dbReference type="eggNOG" id="COG1610">
    <property type="taxonomic scope" value="Bacteria"/>
</dbReference>
<keyword evidence="1" id="KW-0808">Transferase</keyword>
<dbReference type="PANTHER" id="PTHR28055:SF1">
    <property type="entry name" value="ALTERED INHERITANCE OF MITOCHONDRIA PROTEIN 41, MITOCHONDRIAL"/>
    <property type="match status" value="1"/>
</dbReference>
<dbReference type="PANTHER" id="PTHR28055">
    <property type="entry name" value="ALTERED INHERITANCE OF MITOCHONDRIA PROTEIN 41, MITOCHONDRIAL"/>
    <property type="match status" value="1"/>
</dbReference>